<dbReference type="GO" id="GO:0000922">
    <property type="term" value="C:spindle pole"/>
    <property type="evidence" value="ECO:0007669"/>
    <property type="project" value="InterPro"/>
</dbReference>
<dbReference type="Pfam" id="PF04130">
    <property type="entry name" value="GCP_C_terminal"/>
    <property type="match status" value="1"/>
</dbReference>
<dbReference type="AlphaFoldDB" id="A0A1Q3AJ10"/>
<dbReference type="GO" id="GO:0031122">
    <property type="term" value="P:cytoplasmic microtubule organization"/>
    <property type="evidence" value="ECO:0007669"/>
    <property type="project" value="TreeGrafter"/>
</dbReference>
<evidence type="ECO:0000256" key="5">
    <source>
        <dbReference type="RuleBase" id="RU363050"/>
    </source>
</evidence>
<accession>A0A1Q3AJ10</accession>
<dbReference type="Pfam" id="PF17681">
    <property type="entry name" value="GCP_N_terminal"/>
    <property type="match status" value="1"/>
</dbReference>
<dbReference type="InterPro" id="IPR042241">
    <property type="entry name" value="GCP_C_sf"/>
</dbReference>
<dbReference type="InterPro" id="IPR007259">
    <property type="entry name" value="GCP"/>
</dbReference>
<evidence type="ECO:0000259" key="6">
    <source>
        <dbReference type="Pfam" id="PF04130"/>
    </source>
</evidence>
<dbReference type="InterPro" id="IPR041470">
    <property type="entry name" value="GCP_N"/>
</dbReference>
<organism evidence="8 9">
    <name type="scientific">Zygosaccharomyces rouxii</name>
    <dbReference type="NCBI Taxonomy" id="4956"/>
    <lineage>
        <taxon>Eukaryota</taxon>
        <taxon>Fungi</taxon>
        <taxon>Dikarya</taxon>
        <taxon>Ascomycota</taxon>
        <taxon>Saccharomycotina</taxon>
        <taxon>Saccharomycetes</taxon>
        <taxon>Saccharomycetales</taxon>
        <taxon>Saccharomycetaceae</taxon>
        <taxon>Zygosaccharomyces</taxon>
    </lineage>
</organism>
<dbReference type="Proteomes" id="UP000187013">
    <property type="component" value="Unassembled WGS sequence"/>
</dbReference>
<dbReference type="GO" id="GO:0007020">
    <property type="term" value="P:microtubule nucleation"/>
    <property type="evidence" value="ECO:0007669"/>
    <property type="project" value="InterPro"/>
</dbReference>
<name>A0A1Q3AJ10_ZYGRO</name>
<dbReference type="GO" id="GO:0005874">
    <property type="term" value="C:microtubule"/>
    <property type="evidence" value="ECO:0007669"/>
    <property type="project" value="UniProtKB-KW"/>
</dbReference>
<evidence type="ECO:0000256" key="3">
    <source>
        <dbReference type="ARBA" id="ARBA00022701"/>
    </source>
</evidence>
<gene>
    <name evidence="8" type="ORF">ZYGR_0AY00220</name>
</gene>
<keyword evidence="2 5" id="KW-0963">Cytoplasm</keyword>
<dbReference type="GO" id="GO:0051011">
    <property type="term" value="F:microtubule minus-end binding"/>
    <property type="evidence" value="ECO:0007669"/>
    <property type="project" value="TreeGrafter"/>
</dbReference>
<feature type="domain" description="Gamma tubulin complex component protein N-terminal" evidence="7">
    <location>
        <begin position="191"/>
        <end position="462"/>
    </location>
</feature>
<comment type="caution">
    <text evidence="8">The sequence shown here is derived from an EMBL/GenBank/DDBJ whole genome shotgun (WGS) entry which is preliminary data.</text>
</comment>
<protein>
    <recommendedName>
        <fullName evidence="5">Spindle pole body component</fullName>
    </recommendedName>
</protein>
<evidence type="ECO:0000259" key="7">
    <source>
        <dbReference type="Pfam" id="PF17681"/>
    </source>
</evidence>
<evidence type="ECO:0000256" key="2">
    <source>
        <dbReference type="ARBA" id="ARBA00022490"/>
    </source>
</evidence>
<dbReference type="PANTHER" id="PTHR19302">
    <property type="entry name" value="GAMMA TUBULIN COMPLEX PROTEIN"/>
    <property type="match status" value="1"/>
</dbReference>
<sequence>MDLEVALYPVVEALAPHSLSDGLMNSLTHELAQLLQSPSRSFGQLQNTIESFKLKIPYNSDSVIRWQKLINVMQLLFGIECKENVIRYLSTFQSMLMENSTMPSPDMDRNHAISLNMNGLDTHDKLLSPLRPLSLQAESFENLDKFSDRRSLLSSQKGYALSREYNSMSLQILSNQYYFRMLSEEEILKVISYTLLATMTELFPLEFNKINIPKEVTNSESGLLHLIFEAVLLYQNLKLKVDEQKHKNVSPMKKALLVQVESALQNYVKVVNSLSAFARVDSLKQLYYEFYDHIIALRFHYRYMENFEETSGDLFLSKFNNLQSHGDVLVRRLCSEIFKDLLSLYYEYLVDWLTMGKLEATYQEFFIIAHGSENALPFKLVKNKIPKFIPTSVANEIFIIGKTFLLLSKYCKELHWTNEISKKYSFKYQQFGHNVQLTDFYSIVHSHYEEMVKFANNTLLHKFHYKQVLYTLKDILLMGRSDLIDLLIQKAQDILTMPSASLSGYRLTRFLQEAVQQSSMRNLLNKSDKNFVINGLDARILDLGHGSLGWDVFTLDYLIDIPLSIVLNVNRNGGKKEYLRIFNFLWRFKKNNFFYNQEWLKFNQLIRNFRKMDRHGPLVRDLTSKLSKVNILRNQIQHFSQKLEAFCFRSIIDKNFQEFEHKVVITSNKKDDNTNDDDEQGTSNLQPVRLRNGVLMLDGILRPRTSRSPLLSNILQATATTETFCREPNIDELDSLHDGFLQRILLHKLLNSSSGQKTVGGFSGQPYSSSSIILLNIAFEFITFQSALNDVAHELFIQLNLDSQPQLGVLLSRFNSVLRDLVPRYKLFKDSLRVFIKDLKMDGDDELCNLSRFLR</sequence>
<dbReference type="InterPro" id="IPR040457">
    <property type="entry name" value="GCP_C"/>
</dbReference>
<proteinExistence type="inferred from homology"/>
<dbReference type="Gene3D" id="1.20.120.1900">
    <property type="entry name" value="Gamma-tubulin complex, C-terminal domain"/>
    <property type="match status" value="1"/>
</dbReference>
<evidence type="ECO:0000256" key="1">
    <source>
        <dbReference type="ARBA" id="ARBA00010337"/>
    </source>
</evidence>
<comment type="similarity">
    <text evidence="1 5">Belongs to the TUBGCP family.</text>
</comment>
<dbReference type="PANTHER" id="PTHR19302:SF33">
    <property type="entry name" value="GAMMA-TUBULIN COMPLEX COMPONENT 5"/>
    <property type="match status" value="1"/>
</dbReference>
<dbReference type="OrthoDB" id="5860513at2759"/>
<dbReference type="GO" id="GO:0000930">
    <property type="term" value="C:gamma-tubulin complex"/>
    <property type="evidence" value="ECO:0007669"/>
    <property type="project" value="UniProtKB-ARBA"/>
</dbReference>
<keyword evidence="4 5" id="KW-0206">Cytoskeleton</keyword>
<keyword evidence="3 5" id="KW-0493">Microtubule</keyword>
<dbReference type="GO" id="GO:0051225">
    <property type="term" value="P:spindle assembly"/>
    <property type="evidence" value="ECO:0007669"/>
    <property type="project" value="TreeGrafter"/>
</dbReference>
<reference evidence="8 9" key="1">
    <citation type="submission" date="2016-08" db="EMBL/GenBank/DDBJ databases">
        <title>Draft genome sequence of allopolyploid Zygosaccharomyces rouxii.</title>
        <authorList>
            <person name="Watanabe J."/>
            <person name="Uehara K."/>
            <person name="Mogi Y."/>
            <person name="Tsukioka Y."/>
        </authorList>
    </citation>
    <scope>NUCLEOTIDE SEQUENCE [LARGE SCALE GENOMIC DNA]</scope>
    <source>
        <strain evidence="8 9">NBRC 110957</strain>
    </source>
</reference>
<comment type="subcellular location">
    <subcellularLocation>
        <location evidence="5">Cytoplasm</location>
        <location evidence="5">Cytoskeleton</location>
        <location evidence="5">Microtubule organizing center</location>
    </subcellularLocation>
</comment>
<evidence type="ECO:0000313" key="9">
    <source>
        <dbReference type="Proteomes" id="UP000187013"/>
    </source>
</evidence>
<evidence type="ECO:0000313" key="8">
    <source>
        <dbReference type="EMBL" id="GAV55630.1"/>
    </source>
</evidence>
<dbReference type="GO" id="GO:0000278">
    <property type="term" value="P:mitotic cell cycle"/>
    <property type="evidence" value="ECO:0007669"/>
    <property type="project" value="TreeGrafter"/>
</dbReference>
<dbReference type="GO" id="GO:0051321">
    <property type="term" value="P:meiotic cell cycle"/>
    <property type="evidence" value="ECO:0007669"/>
    <property type="project" value="TreeGrafter"/>
</dbReference>
<dbReference type="EMBL" id="BDGX01000051">
    <property type="protein sequence ID" value="GAV55630.1"/>
    <property type="molecule type" value="Genomic_DNA"/>
</dbReference>
<dbReference type="GO" id="GO:0005816">
    <property type="term" value="C:spindle pole body"/>
    <property type="evidence" value="ECO:0007669"/>
    <property type="project" value="UniProtKB-ARBA"/>
</dbReference>
<dbReference type="GO" id="GO:0043015">
    <property type="term" value="F:gamma-tubulin binding"/>
    <property type="evidence" value="ECO:0007669"/>
    <property type="project" value="InterPro"/>
</dbReference>
<feature type="domain" description="Gamma tubulin complex component C-terminal" evidence="6">
    <location>
        <begin position="469"/>
        <end position="841"/>
    </location>
</feature>
<evidence type="ECO:0000256" key="4">
    <source>
        <dbReference type="ARBA" id="ARBA00023212"/>
    </source>
</evidence>